<feature type="transmembrane region" description="Helical" evidence="1">
    <location>
        <begin position="275"/>
        <end position="292"/>
    </location>
</feature>
<keyword evidence="1" id="KW-0472">Membrane</keyword>
<feature type="transmembrane region" description="Helical" evidence="1">
    <location>
        <begin position="76"/>
        <end position="96"/>
    </location>
</feature>
<evidence type="ECO:0000256" key="1">
    <source>
        <dbReference type="SAM" id="Phobius"/>
    </source>
</evidence>
<feature type="transmembrane region" description="Helical" evidence="1">
    <location>
        <begin position="135"/>
        <end position="156"/>
    </location>
</feature>
<feature type="transmembrane region" description="Helical" evidence="1">
    <location>
        <begin position="49"/>
        <end position="69"/>
    </location>
</feature>
<feature type="transmembrane region" description="Helical" evidence="1">
    <location>
        <begin position="205"/>
        <end position="223"/>
    </location>
</feature>
<comment type="caution">
    <text evidence="2">The sequence shown here is derived from an EMBL/GenBank/DDBJ whole genome shotgun (WGS) entry which is preliminary data.</text>
</comment>
<dbReference type="EMBL" id="MCGH01000003">
    <property type="protein sequence ID" value="ODM04115.1"/>
    <property type="molecule type" value="Genomic_DNA"/>
</dbReference>
<dbReference type="Proteomes" id="UP000094067">
    <property type="component" value="Unassembled WGS sequence"/>
</dbReference>
<feature type="transmembrane region" description="Helical" evidence="1">
    <location>
        <begin position="23"/>
        <end position="43"/>
    </location>
</feature>
<gene>
    <name evidence="2" type="ORF">BEI61_04919</name>
</gene>
<reference evidence="2 3" key="1">
    <citation type="submission" date="2016-07" db="EMBL/GenBank/DDBJ databases">
        <title>Characterization of isolates of Eisenbergiella tayi derived from blood cultures, using whole genome sequencing.</title>
        <authorList>
            <person name="Burdz T."/>
            <person name="Wiebe D."/>
            <person name="Huynh C."/>
            <person name="Bernard K."/>
        </authorList>
    </citation>
    <scope>NUCLEOTIDE SEQUENCE [LARGE SCALE GENOMIC DNA]</scope>
    <source>
        <strain evidence="2 3">NML 110608</strain>
    </source>
</reference>
<keyword evidence="1" id="KW-0812">Transmembrane</keyword>
<organism evidence="2 3">
    <name type="scientific">Eisenbergiella tayi</name>
    <dbReference type="NCBI Taxonomy" id="1432052"/>
    <lineage>
        <taxon>Bacteria</taxon>
        <taxon>Bacillati</taxon>
        <taxon>Bacillota</taxon>
        <taxon>Clostridia</taxon>
        <taxon>Lachnospirales</taxon>
        <taxon>Lachnospiraceae</taxon>
        <taxon>Eisenbergiella</taxon>
    </lineage>
</organism>
<keyword evidence="1" id="KW-1133">Transmembrane helix</keyword>
<feature type="transmembrane region" description="Helical" evidence="1">
    <location>
        <begin position="358"/>
        <end position="382"/>
    </location>
</feature>
<dbReference type="RefSeq" id="WP_069154354.1">
    <property type="nucleotide sequence ID" value="NZ_MCGH01000003.1"/>
</dbReference>
<feature type="transmembrane region" description="Helical" evidence="1">
    <location>
        <begin position="102"/>
        <end position="123"/>
    </location>
</feature>
<protein>
    <submittedName>
        <fullName evidence="2">Uncharacterized protein</fullName>
    </submittedName>
</protein>
<sequence>MAYIILAIFTVVCTWKIIIKKGALPLVILYFFIAPNIPIGGGLVVDSSYVFIFILLVVKAIVHGGKVIINRRIQSLLFLIAVWIFTYTIGWFINGAASRQTFMISILGLVKTLAAVGLCLILCNDMSKSMIYRSIGIGLSWTVGLNAIAVILQYIFPYQMYDLCHKLYYSASSSGYTSYESIESWGSGFYNGRYYRYFGLNETPMVLSCIIIVVLAFLLIQVISDKKFFTHPRILGIVAVLVGVSAQCKIFFLMLPVLVLFYVFFNSKKMNTRQLYLYIIGSVLCLLLLIFLDDISSIAAFRYLHYITSPLEAFVTRFGDGSGTSGYLTETLTVALDHLLTGVGPISISGEPIADNSFVVILHNGGIVATFAMVAFYTKVIFDNYKSGNTINNILILAMIVMGLSRTNLIFGNLLILTIFYVYVDKRERNTLAYDKFEKIVTGIS</sequence>
<proteinExistence type="predicted"/>
<feature type="transmembrane region" description="Helical" evidence="1">
    <location>
        <begin position="394"/>
        <end position="424"/>
    </location>
</feature>
<evidence type="ECO:0000313" key="2">
    <source>
        <dbReference type="EMBL" id="ODM04115.1"/>
    </source>
</evidence>
<accession>A0A1E3A5R2</accession>
<feature type="transmembrane region" description="Helical" evidence="1">
    <location>
        <begin position="235"/>
        <end position="263"/>
    </location>
</feature>
<dbReference type="AlphaFoldDB" id="A0A1E3A5R2"/>
<evidence type="ECO:0000313" key="3">
    <source>
        <dbReference type="Proteomes" id="UP000094067"/>
    </source>
</evidence>
<name>A0A1E3A5R2_9FIRM</name>